<evidence type="ECO:0000256" key="2">
    <source>
        <dbReference type="SAM" id="Phobius"/>
    </source>
</evidence>
<evidence type="ECO:0000313" key="4">
    <source>
        <dbReference type="Proteomes" id="UP001016761"/>
    </source>
</evidence>
<protein>
    <submittedName>
        <fullName evidence="3">Uncharacterized protein</fullName>
    </submittedName>
</protein>
<dbReference type="Proteomes" id="UP001016761">
    <property type="component" value="Unassembled WGS sequence"/>
</dbReference>
<sequence>MESIPLFVMICLVLTLIAPDHVFMWMFVSTVAVLGMPWLIVGGPLSGWLILVSIGLCIVMFRLGVEKGDRPHWLKQVVFLAVPTTGLEIEDAGQGGPEPESEPGRNPDSQGRLGLLDAILGGGPQHDQRQQGPRNHGPPPQDAGQDPRPEQMAPDDYEVVPDEELFGDVDAIEDQYRQ</sequence>
<feature type="transmembrane region" description="Helical" evidence="2">
    <location>
        <begin position="45"/>
        <end position="65"/>
    </location>
</feature>
<keyword evidence="2" id="KW-0472">Membrane</keyword>
<keyword evidence="2" id="KW-0812">Transmembrane</keyword>
<dbReference type="RefSeq" id="WP_174682495.1">
    <property type="nucleotide sequence ID" value="NZ_JABUQZ010000001.1"/>
</dbReference>
<evidence type="ECO:0000256" key="1">
    <source>
        <dbReference type="SAM" id="MobiDB-lite"/>
    </source>
</evidence>
<organism evidence="3 4">
    <name type="scientific">Haloterrigena gelatinilytica</name>
    <dbReference type="NCBI Taxonomy" id="2741724"/>
    <lineage>
        <taxon>Archaea</taxon>
        <taxon>Methanobacteriati</taxon>
        <taxon>Methanobacteriota</taxon>
        <taxon>Stenosarchaea group</taxon>
        <taxon>Halobacteria</taxon>
        <taxon>Halobacteriales</taxon>
        <taxon>Natrialbaceae</taxon>
        <taxon>Haloterrigena</taxon>
    </lineage>
</organism>
<dbReference type="EMBL" id="JABUQZ010000001">
    <property type="protein sequence ID" value="NUC74785.1"/>
    <property type="molecule type" value="Genomic_DNA"/>
</dbReference>
<evidence type="ECO:0000313" key="3">
    <source>
        <dbReference type="EMBL" id="NUC74785.1"/>
    </source>
</evidence>
<proteinExistence type="predicted"/>
<keyword evidence="4" id="KW-1185">Reference proteome</keyword>
<reference evidence="3 4" key="1">
    <citation type="submission" date="2020-06" db="EMBL/GenBank/DDBJ databases">
        <title>Haloterrigena sp. nov., an extremely halophilic archaeon isolated from a saline sediment.</title>
        <authorList>
            <person name="Liu B.-B."/>
        </authorList>
    </citation>
    <scope>NUCLEOTIDE SEQUENCE [LARGE SCALE GENOMIC DNA]</scope>
    <source>
        <strain evidence="3 4">SYSU A558-1</strain>
    </source>
</reference>
<accession>A0ABX2LEV3</accession>
<name>A0ABX2LEV3_9EURY</name>
<comment type="caution">
    <text evidence="3">The sequence shown here is derived from an EMBL/GenBank/DDBJ whole genome shotgun (WGS) entry which is preliminary data.</text>
</comment>
<feature type="region of interest" description="Disordered" evidence="1">
    <location>
        <begin position="89"/>
        <end position="178"/>
    </location>
</feature>
<keyword evidence="2" id="KW-1133">Transmembrane helix</keyword>
<gene>
    <name evidence="3" type="ORF">HTZ84_21210</name>
</gene>
<feature type="compositionally biased region" description="Acidic residues" evidence="1">
    <location>
        <begin position="153"/>
        <end position="178"/>
    </location>
</feature>